<dbReference type="Gene3D" id="3.90.380.10">
    <property type="entry name" value="Naphthalene 1,2-dioxygenase Alpha Subunit, Chain A, domain 1"/>
    <property type="match status" value="1"/>
</dbReference>
<dbReference type="InterPro" id="IPR017941">
    <property type="entry name" value="Rieske_2Fe-2S"/>
</dbReference>
<dbReference type="GO" id="GO:0051537">
    <property type="term" value="F:2 iron, 2 sulfur cluster binding"/>
    <property type="evidence" value="ECO:0007669"/>
    <property type="project" value="UniProtKB-KW"/>
</dbReference>
<dbReference type="InterPro" id="IPR036922">
    <property type="entry name" value="Rieske_2Fe-2S_sf"/>
</dbReference>
<keyword evidence="2" id="KW-0812">Transmembrane</keyword>
<evidence type="ECO:0000256" key="4">
    <source>
        <dbReference type="ARBA" id="ARBA00022723"/>
    </source>
</evidence>
<dbReference type="Proteomes" id="UP000000998">
    <property type="component" value="Chromosome"/>
</dbReference>
<protein>
    <submittedName>
        <fullName evidence="11">Rieske (2Fe-2S) domain protein</fullName>
    </submittedName>
</protein>
<evidence type="ECO:0000313" key="11">
    <source>
        <dbReference type="EMBL" id="ABM20296.1"/>
    </source>
</evidence>
<dbReference type="SUPFAM" id="SSF50022">
    <property type="entry name" value="ISP domain"/>
    <property type="match status" value="1"/>
</dbReference>
<organism evidence="11 12">
    <name type="scientific">Marinobacter nauticus (strain ATCC 700491 / DSM 11845 / VT8)</name>
    <name type="common">Marinobacter aquaeolei</name>
    <dbReference type="NCBI Taxonomy" id="351348"/>
    <lineage>
        <taxon>Bacteria</taxon>
        <taxon>Pseudomonadati</taxon>
        <taxon>Pseudomonadota</taxon>
        <taxon>Gammaproteobacteria</taxon>
        <taxon>Pseudomonadales</taxon>
        <taxon>Marinobacteraceae</taxon>
        <taxon>Marinobacter</taxon>
    </lineage>
</organism>
<dbReference type="SUPFAM" id="SSF55961">
    <property type="entry name" value="Bet v1-like"/>
    <property type="match status" value="1"/>
</dbReference>
<dbReference type="PROSITE" id="PS51296">
    <property type="entry name" value="RIESKE"/>
    <property type="match status" value="1"/>
</dbReference>
<gene>
    <name evidence="11" type="ordered locus">Maqu_3225</name>
</gene>
<keyword evidence="4" id="KW-0479">Metal-binding</keyword>
<evidence type="ECO:0000256" key="5">
    <source>
        <dbReference type="ARBA" id="ARBA00022989"/>
    </source>
</evidence>
<comment type="subcellular location">
    <subcellularLocation>
        <location evidence="1">Membrane</location>
    </subcellularLocation>
</comment>
<dbReference type="Pfam" id="PF11723">
    <property type="entry name" value="Aromatic_hydrox"/>
    <property type="match status" value="1"/>
</dbReference>
<keyword evidence="6" id="KW-0560">Oxidoreductase</keyword>
<dbReference type="OrthoDB" id="9769355at2"/>
<dbReference type="InterPro" id="IPR021028">
    <property type="entry name" value="Homotrim_ring_OHase_catalytic"/>
</dbReference>
<dbReference type="Pfam" id="PF00355">
    <property type="entry name" value="Rieske"/>
    <property type="match status" value="1"/>
</dbReference>
<dbReference type="EMBL" id="CP000514">
    <property type="protein sequence ID" value="ABM20296.1"/>
    <property type="molecule type" value="Genomic_DNA"/>
</dbReference>
<dbReference type="KEGG" id="maq:Maqu_3225"/>
<dbReference type="HOGENOM" id="CLU_690536_0_0_6"/>
<dbReference type="CDD" id="cd03548">
    <property type="entry name" value="Rieske_RO_Alpha_OMO_CARDO"/>
    <property type="match status" value="1"/>
</dbReference>
<evidence type="ECO:0000256" key="6">
    <source>
        <dbReference type="ARBA" id="ARBA00023002"/>
    </source>
</evidence>
<dbReference type="GO" id="GO:0005737">
    <property type="term" value="C:cytoplasm"/>
    <property type="evidence" value="ECO:0007669"/>
    <property type="project" value="TreeGrafter"/>
</dbReference>
<evidence type="ECO:0000259" key="10">
    <source>
        <dbReference type="PROSITE" id="PS51296"/>
    </source>
</evidence>
<evidence type="ECO:0000256" key="9">
    <source>
        <dbReference type="ARBA" id="ARBA00023136"/>
    </source>
</evidence>
<evidence type="ECO:0000256" key="7">
    <source>
        <dbReference type="ARBA" id="ARBA00023004"/>
    </source>
</evidence>
<dbReference type="RefSeq" id="WP_011786653.1">
    <property type="nucleotide sequence ID" value="NC_008740.1"/>
</dbReference>
<dbReference type="eggNOG" id="COG4638">
    <property type="taxonomic scope" value="Bacteria"/>
</dbReference>
<keyword evidence="5" id="KW-1133">Transmembrane helix</keyword>
<feature type="domain" description="Rieske" evidence="10">
    <location>
        <begin position="38"/>
        <end position="144"/>
    </location>
</feature>
<proteinExistence type="predicted"/>
<evidence type="ECO:0000313" key="12">
    <source>
        <dbReference type="Proteomes" id="UP000000998"/>
    </source>
</evidence>
<keyword evidence="8" id="KW-0411">Iron-sulfur</keyword>
<evidence type="ECO:0000256" key="8">
    <source>
        <dbReference type="ARBA" id="ARBA00023014"/>
    </source>
</evidence>
<keyword evidence="7" id="KW-0408">Iron</keyword>
<reference evidence="12" key="1">
    <citation type="journal article" date="2011" name="Appl. Environ. Microbiol.">
        <title>Genomic potential of Marinobacter aquaeolei, a biogeochemical 'opportunitroph'.</title>
        <authorList>
            <person name="Singer E."/>
            <person name="Webb E.A."/>
            <person name="Nelson W.C."/>
            <person name="Heidelberg J.F."/>
            <person name="Ivanova N."/>
            <person name="Pati A."/>
            <person name="Edwards K.J."/>
        </authorList>
    </citation>
    <scope>NUCLEOTIDE SEQUENCE [LARGE SCALE GENOMIC DNA]</scope>
    <source>
        <strain evidence="12">ATCC 700491 / DSM 11845 / VT8</strain>
    </source>
</reference>
<dbReference type="PANTHER" id="PTHR21266:SF32">
    <property type="entry name" value="CHOLESTEROL 7-DESATURASE NVD"/>
    <property type="match status" value="1"/>
</dbReference>
<sequence>MSTPDPTQSQVTPPAQGATAAKSYQPYVDAKWGLKNHWYPALFSHELEEGAFGSTKICGEPILLRRENNQLYALEDRCCHRGVPLSKKPYCFKEGMVTCWYHGYTYGLNDGELKTILAAPDDPLIGNASIKTYPIVEKYSIIWVFVGDADYAPIPPLESDLPPQESKDYAHYSPNLTDDDAIVLGIRRKGESNWRLAVENGFDPGHVLIHWKSPLVYAHDMAVPLGFKPTSDRAVKAFEDPDGPKGMMNMYPPDADGHSHYEPIFENTMLDVRTVGGTPALGLRTSMWLPGVLKVENFPFPGITTHEMYVPIDDKSYEYWELLVKTAPTKTERDEFTDQYENYLRDAVFHDFNDDDLWARDSMQPFYENDVGFAEEKLCAMDAVIVAWRKLVARHARGIQTPPMELGTKRRR</sequence>
<evidence type="ECO:0000256" key="1">
    <source>
        <dbReference type="ARBA" id="ARBA00004370"/>
    </source>
</evidence>
<keyword evidence="3" id="KW-0001">2Fe-2S</keyword>
<dbReference type="GO" id="GO:0016020">
    <property type="term" value="C:membrane"/>
    <property type="evidence" value="ECO:0007669"/>
    <property type="project" value="UniProtKB-SubCell"/>
</dbReference>
<accession>A1U5M7</accession>
<name>A1U5M7_MARN8</name>
<dbReference type="InterPro" id="IPR050584">
    <property type="entry name" value="Cholesterol_7-desaturase"/>
</dbReference>
<dbReference type="STRING" id="351348.Maqu_3225"/>
<dbReference type="GO" id="GO:0046872">
    <property type="term" value="F:metal ion binding"/>
    <property type="evidence" value="ECO:0007669"/>
    <property type="project" value="UniProtKB-KW"/>
</dbReference>
<dbReference type="Gene3D" id="2.20.25.10">
    <property type="match status" value="1"/>
</dbReference>
<evidence type="ECO:0000256" key="3">
    <source>
        <dbReference type="ARBA" id="ARBA00022714"/>
    </source>
</evidence>
<keyword evidence="9" id="KW-0472">Membrane</keyword>
<evidence type="ECO:0000256" key="2">
    <source>
        <dbReference type="ARBA" id="ARBA00022692"/>
    </source>
</evidence>
<dbReference type="PANTHER" id="PTHR21266">
    <property type="entry name" value="IRON-SULFUR DOMAIN CONTAINING PROTEIN"/>
    <property type="match status" value="1"/>
</dbReference>
<dbReference type="GO" id="GO:0016491">
    <property type="term" value="F:oxidoreductase activity"/>
    <property type="evidence" value="ECO:0007669"/>
    <property type="project" value="UniProtKB-KW"/>
</dbReference>
<dbReference type="Gene3D" id="2.20.25.680">
    <property type="match status" value="1"/>
</dbReference>
<dbReference type="AlphaFoldDB" id="A1U5M7"/>